<accession>A0A1V9EG77</accession>
<feature type="domain" description="HTH araC/xylS-type" evidence="4">
    <location>
        <begin position="193"/>
        <end position="293"/>
    </location>
</feature>
<dbReference type="PANTHER" id="PTHR43280:SF32">
    <property type="entry name" value="TRANSCRIPTIONAL REGULATORY PROTEIN"/>
    <property type="match status" value="1"/>
</dbReference>
<dbReference type="GO" id="GO:0003700">
    <property type="term" value="F:DNA-binding transcription factor activity"/>
    <property type="evidence" value="ECO:0007669"/>
    <property type="project" value="InterPro"/>
</dbReference>
<organism evidence="5 6">
    <name type="scientific">Niastella yeongjuensis</name>
    <dbReference type="NCBI Taxonomy" id="354355"/>
    <lineage>
        <taxon>Bacteria</taxon>
        <taxon>Pseudomonadati</taxon>
        <taxon>Bacteroidota</taxon>
        <taxon>Chitinophagia</taxon>
        <taxon>Chitinophagales</taxon>
        <taxon>Chitinophagaceae</taxon>
        <taxon>Niastella</taxon>
    </lineage>
</organism>
<keyword evidence="1" id="KW-0805">Transcription regulation</keyword>
<dbReference type="OrthoDB" id="2600165at2"/>
<evidence type="ECO:0000256" key="1">
    <source>
        <dbReference type="ARBA" id="ARBA00023015"/>
    </source>
</evidence>
<keyword evidence="2" id="KW-0238">DNA-binding</keyword>
<dbReference type="InterPro" id="IPR018060">
    <property type="entry name" value="HTH_AraC"/>
</dbReference>
<dbReference type="SUPFAM" id="SSF46689">
    <property type="entry name" value="Homeodomain-like"/>
    <property type="match status" value="1"/>
</dbReference>
<dbReference type="SMART" id="SM00342">
    <property type="entry name" value="HTH_ARAC"/>
    <property type="match status" value="1"/>
</dbReference>
<keyword evidence="3" id="KW-0804">Transcription</keyword>
<dbReference type="GO" id="GO:0043565">
    <property type="term" value="F:sequence-specific DNA binding"/>
    <property type="evidence" value="ECO:0007669"/>
    <property type="project" value="InterPro"/>
</dbReference>
<evidence type="ECO:0000256" key="2">
    <source>
        <dbReference type="ARBA" id="ARBA00023125"/>
    </source>
</evidence>
<evidence type="ECO:0000259" key="4">
    <source>
        <dbReference type="PROSITE" id="PS01124"/>
    </source>
</evidence>
<comment type="caution">
    <text evidence="5">The sequence shown here is derived from an EMBL/GenBank/DDBJ whole genome shotgun (WGS) entry which is preliminary data.</text>
</comment>
<dbReference type="PROSITE" id="PS01124">
    <property type="entry name" value="HTH_ARAC_FAMILY_2"/>
    <property type="match status" value="1"/>
</dbReference>
<keyword evidence="6" id="KW-1185">Reference proteome</keyword>
<dbReference type="Proteomes" id="UP000192610">
    <property type="component" value="Unassembled WGS sequence"/>
</dbReference>
<dbReference type="InterPro" id="IPR009057">
    <property type="entry name" value="Homeodomain-like_sf"/>
</dbReference>
<evidence type="ECO:0000256" key="3">
    <source>
        <dbReference type="ARBA" id="ARBA00023163"/>
    </source>
</evidence>
<dbReference type="STRING" id="354355.SAMN05660816_06786"/>
<protein>
    <submittedName>
        <fullName evidence="5">AraC family transcriptional regulator</fullName>
    </submittedName>
</protein>
<dbReference type="PRINTS" id="PR00032">
    <property type="entry name" value="HTHARAC"/>
</dbReference>
<gene>
    <name evidence="5" type="ORF">A4H97_32940</name>
</gene>
<name>A0A1V9EG77_9BACT</name>
<dbReference type="AlphaFoldDB" id="A0A1V9EG77"/>
<dbReference type="Gene3D" id="1.10.10.60">
    <property type="entry name" value="Homeodomain-like"/>
    <property type="match status" value="2"/>
</dbReference>
<proteinExistence type="predicted"/>
<dbReference type="RefSeq" id="WP_081202409.1">
    <property type="nucleotide sequence ID" value="NZ_FOCZ01000025.1"/>
</dbReference>
<dbReference type="PANTHER" id="PTHR43280">
    <property type="entry name" value="ARAC-FAMILY TRANSCRIPTIONAL REGULATOR"/>
    <property type="match status" value="1"/>
</dbReference>
<evidence type="ECO:0000313" key="6">
    <source>
        <dbReference type="Proteomes" id="UP000192610"/>
    </source>
</evidence>
<dbReference type="EMBL" id="LVXG01000032">
    <property type="protein sequence ID" value="OQP45147.1"/>
    <property type="molecule type" value="Genomic_DNA"/>
</dbReference>
<dbReference type="InterPro" id="IPR020449">
    <property type="entry name" value="Tscrpt_reg_AraC-type_HTH"/>
</dbReference>
<sequence length="297" mass="34340">MTHYKTLSELHIGNGWPPPENPLFSLVACQSDCPLGNREFTADVYMIALKKLQAGVILYGRTPYDNTNGSMFFMKPRQIIEMHNLQFEEDGFMILIHEDYLHGHELFSTIQKYGFFDYEVNEALHISPKEEAVMWELRDKIQAEYDNNQDEYSREIMLGHVASILMYSQRYYKRQFMTRTDLSGKTVTKFNAALQLYFADDGLQTKGLPSVNAMAEQLHLSPRYLSDLLKQETGKTALELIHLSLISEAKNLLKTADRSIAEIAYDLGFENTSYFTRLFKKQTGMKPLEFRKNALLN</sequence>
<reference evidence="6" key="1">
    <citation type="submission" date="2016-04" db="EMBL/GenBank/DDBJ databases">
        <authorList>
            <person name="Chen L."/>
            <person name="Zhuang W."/>
            <person name="Wang G."/>
        </authorList>
    </citation>
    <scope>NUCLEOTIDE SEQUENCE [LARGE SCALE GENOMIC DNA]</scope>
    <source>
        <strain evidence="6">17621</strain>
    </source>
</reference>
<evidence type="ECO:0000313" key="5">
    <source>
        <dbReference type="EMBL" id="OQP45147.1"/>
    </source>
</evidence>
<dbReference type="Pfam" id="PF12833">
    <property type="entry name" value="HTH_18"/>
    <property type="match status" value="1"/>
</dbReference>